<name>A1WF38_VEREI</name>
<gene>
    <name evidence="7" type="ordered locus">Veis_0460</name>
</gene>
<dbReference type="InterPro" id="IPR028994">
    <property type="entry name" value="Integrin_alpha_N"/>
</dbReference>
<dbReference type="Gene3D" id="1.50.10.20">
    <property type="match status" value="1"/>
</dbReference>
<dbReference type="STRING" id="391735.Veis_0460"/>
<evidence type="ECO:0000256" key="5">
    <source>
        <dbReference type="ARBA" id="ARBA00023136"/>
    </source>
</evidence>
<evidence type="ECO:0000313" key="7">
    <source>
        <dbReference type="EMBL" id="ABM56245.1"/>
    </source>
</evidence>
<dbReference type="GO" id="GO:0030246">
    <property type="term" value="F:carbohydrate binding"/>
    <property type="evidence" value="ECO:0007669"/>
    <property type="project" value="InterPro"/>
</dbReference>
<dbReference type="InterPro" id="IPR008930">
    <property type="entry name" value="Terpenoid_cyclase/PrenylTrfase"/>
</dbReference>
<dbReference type="HOGENOM" id="CLU_228724_0_0_4"/>
<proteinExistence type="predicted"/>
<accession>A1WF38</accession>
<dbReference type="GO" id="GO:0016020">
    <property type="term" value="C:membrane"/>
    <property type="evidence" value="ECO:0007669"/>
    <property type="project" value="UniProtKB-SubCell"/>
</dbReference>
<comment type="subcellular location">
    <subcellularLocation>
        <location evidence="1">Membrane</location>
        <topology evidence="1">Single-pass membrane protein</topology>
    </subcellularLocation>
</comment>
<evidence type="ECO:0000256" key="4">
    <source>
        <dbReference type="ARBA" id="ARBA00022989"/>
    </source>
</evidence>
<dbReference type="InterPro" id="IPR013517">
    <property type="entry name" value="FG-GAP"/>
</dbReference>
<keyword evidence="8" id="KW-1185">Reference proteome</keyword>
<dbReference type="InterPro" id="IPR013784">
    <property type="entry name" value="Carb-bd-like_fold"/>
</dbReference>
<keyword evidence="2" id="KW-0812">Transmembrane</keyword>
<dbReference type="SUPFAM" id="SSF49464">
    <property type="entry name" value="Carboxypeptidase regulatory domain-like"/>
    <property type="match status" value="1"/>
</dbReference>
<dbReference type="KEGG" id="vei:Veis_0460"/>
<evidence type="ECO:0000256" key="6">
    <source>
        <dbReference type="SAM" id="MobiDB-lite"/>
    </source>
</evidence>
<protein>
    <submittedName>
        <fullName evidence="7">FG-GAP repeat protein</fullName>
    </submittedName>
</protein>
<dbReference type="PANTHER" id="PTHR21419:SF23">
    <property type="entry name" value="PROTEIN DEFECTIVE IN EXINE FORMATION 1"/>
    <property type="match status" value="1"/>
</dbReference>
<dbReference type="Gene3D" id="2.60.40.1120">
    <property type="entry name" value="Carboxypeptidase-like, regulatory domain"/>
    <property type="match status" value="3"/>
</dbReference>
<dbReference type="InterPro" id="IPR008969">
    <property type="entry name" value="CarboxyPept-like_regulatory"/>
</dbReference>
<dbReference type="Proteomes" id="UP000000374">
    <property type="component" value="Chromosome"/>
</dbReference>
<dbReference type="EMBL" id="CP000542">
    <property type="protein sequence ID" value="ABM56245.1"/>
    <property type="molecule type" value="Genomic_DNA"/>
</dbReference>
<evidence type="ECO:0000256" key="3">
    <source>
        <dbReference type="ARBA" id="ARBA00022729"/>
    </source>
</evidence>
<sequence>MATISYHKTHLDILRWPEGVATVPAASIPRQTLPKASQQDIMNGSVCESSCAPSRQTRPASDHNAPPVTGQRSPAQPAWPALRVLAAQVLGRLQTTTIITALLLLPVLSLPCAALGATDPIGSGLAWLQSQILSDGQLSRASALVAPTQARCETAKTLLRLSGSSPAVVTLTSTLPSDASTSTQALVCQSHLHRLLGSIANAGLAERSVAGGGYSAYPGQTGTDGGASLLDTGWALHSQWQSLTPAELADTIAWLRTRQHPDGSFAQGPGAELMTTASILLGLKDAATGSANAATIATRAASYLLAQREPSGRWASDLAMTALVFEAVQPYTGSDPAIAASVHGYLAGAQNPDGSWAGDPYVTALALRALHAAGQTPLNPTQAGIRLQFVDARTGIAIPGVTLSGTGPSAIDASTDRSGQISIQGLYPGAYQLQASATGYSTVSLSLTLVAGQVSDAGSIQMLVRPDTRSATVSGIARAQDGNAPLAGVTVVLQGQNLSAITAADGSYLIANVAPGTLRLTASKAGYLDASGSATVQAGQVAHFSPLLIAAPVDPDHPGHPGRRIECSVQGRILGAASEQPLAGVQVTITGGHSAMTDANGRYRISGLTSGAVTISASLAGHDLAQARTHILCSDLRSTALDYSPRLYASRQTPAHANSATLGGIVMDAGTNRPIAGAALILRPEQGAALALQTGADGRFSQAGLDGASVQLDVAASGYQSASLHYALGPMQNLDVGQIRLRPPQVEQLLPDLAIQAVRRATAVTDPQSLRLSGTIALQLANVGKHSAPGNVALLAFSDVNANGRFDAADDTVLGTATLPTALAPNQSVGLELEVAGQLPFRDAPIHVLLDANAQLAEASKSNNTRSTAQDEIVIPVRSRFALKKAYRWPGSVMMSPVVGRIHDTNGDGRIDQRDTPRIVFTNYSGSYFSASTLHAIDGATGQEVLTVPTSLFGGVVSQTGLALADLDGDGQPEIIGIKHSGGIIVLSATGQIRWQVPGAIPIPVSVADIDADGHPEVLLGNEVYSHTGALKSTLAGCHHESGAYAIDLDPGRAGQQILCGTAAYDSDGTLLWPGVLPGRSVFTTAIANFNGDPHPEIVVVHAGNVWLMDHRGQALWGPVALASGAGGAPTVADFDGDGVPDIGVAGASHYSVFRADGSLLWRTRIYDASANTGSTAFDFDGDGRVEVIYRDQGTLRIFDGATGQVLLHTDSSSSTGAEYPLVADVDGDGHADLVVPGDAGAQGGIVVYRDVDNAWVATRSVWNQYDYSITNINDDLSVARQPVASWQAQNTFRLNRRTDGDPRAVADLTAGFVRVTDPGADSGAALITVRLGNAGSYKVPAGTAVLIYDADPALGRPAVVGRATIGRELASNEYLDLDITPTRALHQISPGHSVWIVADDDGSGHGSFADFDRSNNTVRAPLDALARRLDIAVAPDKPVYREAEQAQFTATVSNRGSFARDAQLRWSVLDAGGQIVARLPLAASVHLPVAGTAQVRASWPAAGTLAGVLAGPYQIEAELIDPQGQAYASALAPWAVDSSQARQIFARISTDRSSYSAAERVQISSQIGNLTSNTMLSDLLAVTELLDAGGQVVRQYAQNLPQLPPAARRQYDYTLPASGLAAGSYSARLRVSAAANAAAPLAEHSTGLRVLDSSQSGVGITGQLQARPASAAPGQSVTLSLALRNAGNAALHHSTVRVRVLDPASGQVLGSFARTDFALARGASQSLSWEWVATNGAAAAGSTALAAATIELRPGQEIPLSQTPIALTAPALQPLTGTVSASPRSVPGGTAVQLLYAAHNPNPGPVPASLTLSIRPTDGTDTGAVAQWPMEHHFGAHTGLTGNQSWTPDGPIGSSYTVTWSAATAASGSPVGTVLASDTFTVSAAPAAAAPVSVQARAGSLPRLLMLLSCSPSADDNLAPSPACDEFKAQAVRGYFAQRGIEASVVTSRAEFVTAMRCGNYGIFAISGGTHKLTDTSVKELREAIERGAGLWLDGAPHARDRILHQVAGIERQSILDSDAPVASFVGDLFPPGGINTIGKPALIALHGGTVQARFGTAPAIVSRSVGQGRSLAFALNLATMLGQPQASADALLADLVQRSLAYLSPRAPNSGVPGAPQSLVTDIRNDGPRPASVSVQALLPAGVDLLGQHPASDPPRSMPGGGTRIDWRLTLPPGQVVSLVVQVGSHSPGQYDIPLQVQADASNQSLTHRLHIATPAALALDATQALALLQAPASTGAAAVHAARSAAARASDLMALARYADSRFAWLEAADAVRSIPEPDSSATAAARQAIAVALQAAQRQLCRQWACLSGALGFTVNGQRSHAVPLAGHVEGSRTVYNQCPQPFEGIAVTSQWIDRRTGVGVQYLSDTLSLAGDSQHRRANVWQADGWHSDIIDVILTAQWPTADELLFLDRSALQIAARPPGPGRPKPKPQLCLRSGPAQPGATQPHCQGPGPAPAPAAPAAPGRTASPD</sequence>
<keyword evidence="5" id="KW-0472">Membrane</keyword>
<evidence type="ECO:0000256" key="1">
    <source>
        <dbReference type="ARBA" id="ARBA00004167"/>
    </source>
</evidence>
<dbReference type="Gene3D" id="2.130.10.130">
    <property type="entry name" value="Integrin alpha, N-terminal"/>
    <property type="match status" value="1"/>
</dbReference>
<feature type="compositionally biased region" description="Polar residues" evidence="6">
    <location>
        <begin position="46"/>
        <end position="59"/>
    </location>
</feature>
<evidence type="ECO:0000256" key="2">
    <source>
        <dbReference type="ARBA" id="ARBA00022692"/>
    </source>
</evidence>
<dbReference type="SUPFAM" id="SSF48239">
    <property type="entry name" value="Terpenoid cyclases/Protein prenyltransferases"/>
    <property type="match status" value="1"/>
</dbReference>
<dbReference type="Gene3D" id="2.60.40.10">
    <property type="entry name" value="Immunoglobulins"/>
    <property type="match status" value="2"/>
</dbReference>
<feature type="region of interest" description="Disordered" evidence="6">
    <location>
        <begin position="46"/>
        <end position="75"/>
    </location>
</feature>
<dbReference type="Pfam" id="PF13620">
    <property type="entry name" value="CarboxypepD_reg"/>
    <property type="match status" value="3"/>
</dbReference>
<dbReference type="Pfam" id="PF13517">
    <property type="entry name" value="FG-GAP_3"/>
    <property type="match status" value="2"/>
</dbReference>
<dbReference type="InterPro" id="IPR045232">
    <property type="entry name" value="FAM234"/>
</dbReference>
<dbReference type="eggNOG" id="COG4932">
    <property type="taxonomic scope" value="Bacteria"/>
</dbReference>
<keyword evidence="3" id="KW-0732">Signal</keyword>
<dbReference type="SUPFAM" id="SSF69318">
    <property type="entry name" value="Integrin alpha N-terminal domain"/>
    <property type="match status" value="1"/>
</dbReference>
<keyword evidence="4" id="KW-1133">Transmembrane helix</keyword>
<dbReference type="PANTHER" id="PTHR21419">
    <property type="match status" value="1"/>
</dbReference>
<dbReference type="SUPFAM" id="SSF49452">
    <property type="entry name" value="Starch-binding domain-like"/>
    <property type="match status" value="2"/>
</dbReference>
<dbReference type="InterPro" id="IPR013783">
    <property type="entry name" value="Ig-like_fold"/>
</dbReference>
<dbReference type="eggNOG" id="COG1520">
    <property type="taxonomic scope" value="Bacteria"/>
</dbReference>
<organism evidence="7 8">
    <name type="scientific">Verminephrobacter eiseniae (strain EF01-2)</name>
    <dbReference type="NCBI Taxonomy" id="391735"/>
    <lineage>
        <taxon>Bacteria</taxon>
        <taxon>Pseudomonadati</taxon>
        <taxon>Pseudomonadota</taxon>
        <taxon>Betaproteobacteria</taxon>
        <taxon>Burkholderiales</taxon>
        <taxon>Comamonadaceae</taxon>
        <taxon>Verminephrobacter</taxon>
    </lineage>
</organism>
<reference evidence="8" key="1">
    <citation type="submission" date="2006-12" db="EMBL/GenBank/DDBJ databases">
        <title>Complete sequence of chromosome 1 of Verminephrobacter eiseniae EF01-2.</title>
        <authorList>
            <person name="Copeland A."/>
            <person name="Lucas S."/>
            <person name="Lapidus A."/>
            <person name="Barry K."/>
            <person name="Detter J.C."/>
            <person name="Glavina del Rio T."/>
            <person name="Dalin E."/>
            <person name="Tice H."/>
            <person name="Pitluck S."/>
            <person name="Chertkov O."/>
            <person name="Brettin T."/>
            <person name="Bruce D."/>
            <person name="Han C."/>
            <person name="Tapia R."/>
            <person name="Gilna P."/>
            <person name="Schmutz J."/>
            <person name="Larimer F."/>
            <person name="Land M."/>
            <person name="Hauser L."/>
            <person name="Kyrpides N."/>
            <person name="Kim E."/>
            <person name="Stahl D."/>
            <person name="Richardson P."/>
        </authorList>
    </citation>
    <scope>NUCLEOTIDE SEQUENCE [LARGE SCALE GENOMIC DNA]</scope>
    <source>
        <strain evidence="8">EF01-2</strain>
    </source>
</reference>
<evidence type="ECO:0000313" key="8">
    <source>
        <dbReference type="Proteomes" id="UP000000374"/>
    </source>
</evidence>
<feature type="region of interest" description="Disordered" evidence="6">
    <location>
        <begin position="2422"/>
        <end position="2474"/>
    </location>
</feature>